<keyword evidence="3" id="KW-0489">Methyltransferase</keyword>
<feature type="domain" description="Methyltransferase" evidence="2">
    <location>
        <begin position="80"/>
        <end position="165"/>
    </location>
</feature>
<dbReference type="EMBL" id="QZFV01000110">
    <property type="protein sequence ID" value="RJQ81138.1"/>
    <property type="molecule type" value="Genomic_DNA"/>
</dbReference>
<keyword evidence="4" id="KW-1185">Reference proteome</keyword>
<dbReference type="GO" id="GO:0008168">
    <property type="term" value="F:methyltransferase activity"/>
    <property type="evidence" value="ECO:0007669"/>
    <property type="project" value="UniProtKB-KW"/>
</dbReference>
<gene>
    <name evidence="3" type="ORF">D5S19_24150</name>
</gene>
<feature type="region of interest" description="Disordered" evidence="1">
    <location>
        <begin position="37"/>
        <end position="59"/>
    </location>
</feature>
<reference evidence="3 4" key="1">
    <citation type="submission" date="2018-09" db="EMBL/GenBank/DDBJ databases">
        <title>YIM PH 21725 draft genome.</title>
        <authorList>
            <person name="Miao C."/>
        </authorList>
    </citation>
    <scope>NUCLEOTIDE SEQUENCE [LARGE SCALE GENOMIC DNA]</scope>
    <source>
        <strain evidence="4">YIM PH21725</strain>
    </source>
</reference>
<sequence length="248" mass="26673">MFCPTAPAGRGIPPWATTHPIGSQGCKIVSCEQEPPHVRPEDRLRAGLPRYPPRRSRGNIGEQQPVLVALEAAGGFSGEVLDIGGGPGDDAAFLTTRGHHATGLDSSPAAVTEARAKGLDISFGQADATRLDGYEGRFDSALHHCLDEETRPAHLAALVRATRPGARLHILCFPDTVPENYPVPDRDRRSPGRRRRPTPPRRRRQQACAGRAGARLQHAHDRRARPGGAAVVAADRAAGVTAQTLRRY</sequence>
<dbReference type="OrthoDB" id="3825914at2"/>
<dbReference type="AlphaFoldDB" id="A0A419HVT3"/>
<accession>A0A419HVT3</accession>
<feature type="compositionally biased region" description="Basic residues" evidence="1">
    <location>
        <begin position="191"/>
        <end position="205"/>
    </location>
</feature>
<dbReference type="InterPro" id="IPR041698">
    <property type="entry name" value="Methyltransf_25"/>
</dbReference>
<feature type="region of interest" description="Disordered" evidence="1">
    <location>
        <begin position="179"/>
        <end position="230"/>
    </location>
</feature>
<evidence type="ECO:0000256" key="1">
    <source>
        <dbReference type="SAM" id="MobiDB-lite"/>
    </source>
</evidence>
<feature type="compositionally biased region" description="Low complexity" evidence="1">
    <location>
        <begin position="206"/>
        <end position="216"/>
    </location>
</feature>
<proteinExistence type="predicted"/>
<dbReference type="Pfam" id="PF13649">
    <property type="entry name" value="Methyltransf_25"/>
    <property type="match status" value="1"/>
</dbReference>
<dbReference type="GO" id="GO:0032259">
    <property type="term" value="P:methylation"/>
    <property type="evidence" value="ECO:0007669"/>
    <property type="project" value="UniProtKB-KW"/>
</dbReference>
<organism evidence="3 4">
    <name type="scientific">Amycolatopsis panacis</name>
    <dbReference type="NCBI Taxonomy" id="2340917"/>
    <lineage>
        <taxon>Bacteria</taxon>
        <taxon>Bacillati</taxon>
        <taxon>Actinomycetota</taxon>
        <taxon>Actinomycetes</taxon>
        <taxon>Pseudonocardiales</taxon>
        <taxon>Pseudonocardiaceae</taxon>
        <taxon>Amycolatopsis</taxon>
    </lineage>
</organism>
<evidence type="ECO:0000259" key="2">
    <source>
        <dbReference type="Pfam" id="PF13649"/>
    </source>
</evidence>
<dbReference type="Gene3D" id="3.40.50.150">
    <property type="entry name" value="Vaccinia Virus protein VP39"/>
    <property type="match status" value="1"/>
</dbReference>
<comment type="caution">
    <text evidence="3">The sequence shown here is derived from an EMBL/GenBank/DDBJ whole genome shotgun (WGS) entry which is preliminary data.</text>
</comment>
<dbReference type="Proteomes" id="UP000285112">
    <property type="component" value="Unassembled WGS sequence"/>
</dbReference>
<dbReference type="CDD" id="cd02440">
    <property type="entry name" value="AdoMet_MTases"/>
    <property type="match status" value="1"/>
</dbReference>
<keyword evidence="3" id="KW-0808">Transferase</keyword>
<dbReference type="InterPro" id="IPR029063">
    <property type="entry name" value="SAM-dependent_MTases_sf"/>
</dbReference>
<dbReference type="SUPFAM" id="SSF53335">
    <property type="entry name" value="S-adenosyl-L-methionine-dependent methyltransferases"/>
    <property type="match status" value="1"/>
</dbReference>
<protein>
    <submittedName>
        <fullName evidence="3">Class I SAM-dependent methyltransferase</fullName>
    </submittedName>
</protein>
<name>A0A419HVT3_9PSEU</name>
<evidence type="ECO:0000313" key="4">
    <source>
        <dbReference type="Proteomes" id="UP000285112"/>
    </source>
</evidence>
<evidence type="ECO:0000313" key="3">
    <source>
        <dbReference type="EMBL" id="RJQ81138.1"/>
    </source>
</evidence>